<comment type="caution">
    <text evidence="1">The sequence shown here is derived from an EMBL/GenBank/DDBJ whole genome shotgun (WGS) entry which is preliminary data.</text>
</comment>
<dbReference type="Proteomes" id="UP000076447">
    <property type="component" value="Unassembled WGS sequence"/>
</dbReference>
<evidence type="ECO:0000313" key="1">
    <source>
        <dbReference type="EMBL" id="KZM34193.1"/>
    </source>
</evidence>
<protein>
    <recommendedName>
        <fullName evidence="3">GIY-YIG domain-containing protein</fullName>
    </recommendedName>
</protein>
<name>A0A163QIA4_9CELL</name>
<evidence type="ECO:0008006" key="3">
    <source>
        <dbReference type="Google" id="ProtNLM"/>
    </source>
</evidence>
<dbReference type="EMBL" id="LRIE01000081">
    <property type="protein sequence ID" value="KZM34193.1"/>
    <property type="molecule type" value="Genomic_DNA"/>
</dbReference>
<proteinExistence type="predicted"/>
<organism evidence="1 2">
    <name type="scientific">Oerskovia enterophila</name>
    <dbReference type="NCBI Taxonomy" id="43678"/>
    <lineage>
        <taxon>Bacteria</taxon>
        <taxon>Bacillati</taxon>
        <taxon>Actinomycetota</taxon>
        <taxon>Actinomycetes</taxon>
        <taxon>Micrococcales</taxon>
        <taxon>Cellulomonadaceae</taxon>
        <taxon>Oerskovia</taxon>
    </lineage>
</organism>
<dbReference type="AlphaFoldDB" id="A0A163QIA4"/>
<reference evidence="1 2" key="1">
    <citation type="submission" date="2016-01" db="EMBL/GenBank/DDBJ databases">
        <title>Genome sequence of Oerskovia enterophila VJag, an agar and cellulose degrading bacterium.</title>
        <authorList>
            <person name="Poehlein A."/>
            <person name="Jag V."/>
            <person name="Bengelsdorf F."/>
            <person name="Duerre P."/>
            <person name="Daniel R."/>
        </authorList>
    </citation>
    <scope>NUCLEOTIDE SEQUENCE [LARGE SCALE GENOMIC DNA]</scope>
    <source>
        <strain evidence="1 2">VJag</strain>
    </source>
</reference>
<sequence>MTAPTQASALDVAARDWKSWLLARGLDDAGAMTAYPVADLITAVATGLVGTRVYCAITAQGIPDYVGQTSRPLARRIAEHVRSGNGHEWTWVVSVSIEGLTGPQVDSLERSAHLWMVPLSRRRSRKTPAAY</sequence>
<gene>
    <name evidence="1" type="ORF">OJAG_30220</name>
</gene>
<dbReference type="PATRIC" id="fig|43678.3.peg.3168"/>
<evidence type="ECO:0000313" key="2">
    <source>
        <dbReference type="Proteomes" id="UP000076447"/>
    </source>
</evidence>
<accession>A0A163QIA4</accession>